<dbReference type="CDD" id="cd15858">
    <property type="entry name" value="SNARE_VAM7"/>
    <property type="match status" value="1"/>
</dbReference>
<sequence length="367" mass="40182">MAAIQAIFVRGHEERTAPKPHTVFKIEIQGHVRSWQMWRRYSEFDELHTEVSKSVGSPPPCALPPKHKLALFAAQRKDPAKLEERRAGLEAYLRAILSSKDERWRESVAFKVFLGIPVTRNETAGTSSLTAGQTPSFTSSSWLDEHAELQARVRDVWADINRRDALADRGDVSAAHKCNVAAKSRLAGVLARIGTLGRGLQALGMEGMSEGELQRRTDMVARLQDDCEKLGKVVAIARQQGIRQGSGSTGAASATVTTAAMEGKREALLGGTADKPARRVFGAPPQETEATRPLDNVGLLGMQQTQIQQQDNQLSQLTTILQRQRHLGEAISSEIAQQIDMLDDLNNEVDRVGGKLQSAGRQLNKVS</sequence>
<dbReference type="SMART" id="SM00397">
    <property type="entry name" value="t_SNARE"/>
    <property type="match status" value="1"/>
</dbReference>
<dbReference type="PROSITE" id="PS50195">
    <property type="entry name" value="PX"/>
    <property type="match status" value="1"/>
</dbReference>
<dbReference type="PANTHER" id="PTHR22775:SF3">
    <property type="entry name" value="SORTING NEXIN-13"/>
    <property type="match status" value="1"/>
</dbReference>
<evidence type="ECO:0000259" key="2">
    <source>
        <dbReference type="PROSITE" id="PS50195"/>
    </source>
</evidence>
<dbReference type="AlphaFoldDB" id="A0A8H5AVT8"/>
<dbReference type="OrthoDB" id="428895at2759"/>
<evidence type="ECO:0008006" key="5">
    <source>
        <dbReference type="Google" id="ProtNLM"/>
    </source>
</evidence>
<protein>
    <recommendedName>
        <fullName evidence="5">Syntaxin</fullName>
    </recommendedName>
</protein>
<evidence type="ECO:0000313" key="4">
    <source>
        <dbReference type="Proteomes" id="UP000567179"/>
    </source>
</evidence>
<dbReference type="EMBL" id="JAACJJ010000056">
    <property type="protein sequence ID" value="KAF5311826.1"/>
    <property type="molecule type" value="Genomic_DNA"/>
</dbReference>
<dbReference type="InterPro" id="IPR001683">
    <property type="entry name" value="PX_dom"/>
</dbReference>
<proteinExistence type="predicted"/>
<name>A0A8H5AVT8_9AGAR</name>
<feature type="domain" description="PX" evidence="2">
    <location>
        <begin position="2"/>
        <end position="120"/>
    </location>
</feature>
<gene>
    <name evidence="3" type="ORF">D9619_003205</name>
</gene>
<evidence type="ECO:0000259" key="1">
    <source>
        <dbReference type="PROSITE" id="PS50192"/>
    </source>
</evidence>
<dbReference type="Gene3D" id="3.30.1520.10">
    <property type="entry name" value="Phox-like domain"/>
    <property type="match status" value="1"/>
</dbReference>
<dbReference type="SMART" id="SM00312">
    <property type="entry name" value="PX"/>
    <property type="match status" value="1"/>
</dbReference>
<dbReference type="Proteomes" id="UP000567179">
    <property type="component" value="Unassembled WGS sequence"/>
</dbReference>
<evidence type="ECO:0000313" key="3">
    <source>
        <dbReference type="EMBL" id="KAF5311826.1"/>
    </source>
</evidence>
<dbReference type="PROSITE" id="PS50192">
    <property type="entry name" value="T_SNARE"/>
    <property type="match status" value="1"/>
</dbReference>
<dbReference type="Pfam" id="PF00787">
    <property type="entry name" value="PX"/>
    <property type="match status" value="1"/>
</dbReference>
<dbReference type="SUPFAM" id="SSF64268">
    <property type="entry name" value="PX domain"/>
    <property type="match status" value="1"/>
</dbReference>
<reference evidence="3 4" key="1">
    <citation type="journal article" date="2020" name="ISME J.">
        <title>Uncovering the hidden diversity of litter-decomposition mechanisms in mushroom-forming fungi.</title>
        <authorList>
            <person name="Floudas D."/>
            <person name="Bentzer J."/>
            <person name="Ahren D."/>
            <person name="Johansson T."/>
            <person name="Persson P."/>
            <person name="Tunlid A."/>
        </authorList>
    </citation>
    <scope>NUCLEOTIDE SEQUENCE [LARGE SCALE GENOMIC DNA]</scope>
    <source>
        <strain evidence="3 4">CBS 101986</strain>
    </source>
</reference>
<dbReference type="CDD" id="cd06897">
    <property type="entry name" value="PX_SNARE"/>
    <property type="match status" value="1"/>
</dbReference>
<dbReference type="SUPFAM" id="SSF58038">
    <property type="entry name" value="SNARE fusion complex"/>
    <property type="match status" value="1"/>
</dbReference>
<organism evidence="3 4">
    <name type="scientific">Psilocybe cf. subviscida</name>
    <dbReference type="NCBI Taxonomy" id="2480587"/>
    <lineage>
        <taxon>Eukaryota</taxon>
        <taxon>Fungi</taxon>
        <taxon>Dikarya</taxon>
        <taxon>Basidiomycota</taxon>
        <taxon>Agaricomycotina</taxon>
        <taxon>Agaricomycetes</taxon>
        <taxon>Agaricomycetidae</taxon>
        <taxon>Agaricales</taxon>
        <taxon>Agaricineae</taxon>
        <taxon>Strophariaceae</taxon>
        <taxon>Psilocybe</taxon>
    </lineage>
</organism>
<accession>A0A8H5AVT8</accession>
<dbReference type="InterPro" id="IPR036871">
    <property type="entry name" value="PX_dom_sf"/>
</dbReference>
<dbReference type="InterPro" id="IPR000727">
    <property type="entry name" value="T_SNARE_dom"/>
</dbReference>
<dbReference type="GO" id="GO:0035091">
    <property type="term" value="F:phosphatidylinositol binding"/>
    <property type="evidence" value="ECO:0007669"/>
    <property type="project" value="InterPro"/>
</dbReference>
<feature type="domain" description="T-SNARE coiled-coil homology" evidence="1">
    <location>
        <begin position="304"/>
        <end position="366"/>
    </location>
</feature>
<comment type="caution">
    <text evidence="3">The sequence shown here is derived from an EMBL/GenBank/DDBJ whole genome shotgun (WGS) entry which is preliminary data.</text>
</comment>
<dbReference type="Gene3D" id="1.20.5.110">
    <property type="match status" value="1"/>
</dbReference>
<dbReference type="PANTHER" id="PTHR22775">
    <property type="entry name" value="SORTING NEXIN"/>
    <property type="match status" value="1"/>
</dbReference>
<keyword evidence="4" id="KW-1185">Reference proteome</keyword>